<reference evidence="6" key="1">
    <citation type="journal article" date="2019" name="Int. J. Syst. Evol. Microbiol.">
        <title>The Global Catalogue of Microorganisms (GCM) 10K type strain sequencing project: providing services to taxonomists for standard genome sequencing and annotation.</title>
        <authorList>
            <consortium name="The Broad Institute Genomics Platform"/>
            <consortium name="The Broad Institute Genome Sequencing Center for Infectious Disease"/>
            <person name="Wu L."/>
            <person name="Ma J."/>
        </authorList>
    </citation>
    <scope>NUCLEOTIDE SEQUENCE [LARGE SCALE GENOMIC DNA]</scope>
    <source>
        <strain evidence="6">JCM 18302</strain>
    </source>
</reference>
<dbReference type="CDD" id="cd03137">
    <property type="entry name" value="GATase1_AraC_1"/>
    <property type="match status" value="1"/>
</dbReference>
<dbReference type="Gene3D" id="3.40.50.880">
    <property type="match status" value="1"/>
</dbReference>
<evidence type="ECO:0000313" key="5">
    <source>
        <dbReference type="EMBL" id="GAA5134593.1"/>
    </source>
</evidence>
<dbReference type="SUPFAM" id="SSF46689">
    <property type="entry name" value="Homeodomain-like"/>
    <property type="match status" value="2"/>
</dbReference>
<dbReference type="InterPro" id="IPR018060">
    <property type="entry name" value="HTH_AraC"/>
</dbReference>
<dbReference type="SUPFAM" id="SSF52317">
    <property type="entry name" value="Class I glutamine amidotransferase-like"/>
    <property type="match status" value="1"/>
</dbReference>
<gene>
    <name evidence="5" type="ORF">GCM10023320_62630</name>
</gene>
<dbReference type="Pfam" id="PF01965">
    <property type="entry name" value="DJ-1_PfpI"/>
    <property type="match status" value="1"/>
</dbReference>
<dbReference type="Pfam" id="PF12833">
    <property type="entry name" value="HTH_18"/>
    <property type="match status" value="1"/>
</dbReference>
<evidence type="ECO:0000256" key="1">
    <source>
        <dbReference type="ARBA" id="ARBA00023015"/>
    </source>
</evidence>
<dbReference type="EMBL" id="BAABJO010000030">
    <property type="protein sequence ID" value="GAA5134593.1"/>
    <property type="molecule type" value="Genomic_DNA"/>
</dbReference>
<dbReference type="InterPro" id="IPR009057">
    <property type="entry name" value="Homeodomain-like_sf"/>
</dbReference>
<name>A0ABP9P123_9PSEU</name>
<feature type="compositionally biased region" description="Low complexity" evidence="3">
    <location>
        <begin position="307"/>
        <end position="316"/>
    </location>
</feature>
<accession>A0ABP9P123</accession>
<evidence type="ECO:0000313" key="6">
    <source>
        <dbReference type="Proteomes" id="UP001500804"/>
    </source>
</evidence>
<dbReference type="PANTHER" id="PTHR43130">
    <property type="entry name" value="ARAC-FAMILY TRANSCRIPTIONAL REGULATOR"/>
    <property type="match status" value="1"/>
</dbReference>
<dbReference type="Gene3D" id="1.10.10.60">
    <property type="entry name" value="Homeodomain-like"/>
    <property type="match status" value="1"/>
</dbReference>
<protein>
    <submittedName>
        <fullName evidence="5">DJ-1/PfpI family protein</fullName>
    </submittedName>
</protein>
<dbReference type="PROSITE" id="PS01124">
    <property type="entry name" value="HTH_ARAC_FAMILY_2"/>
    <property type="match status" value="1"/>
</dbReference>
<sequence length="329" mass="34990">MLVVGYEGAELLEIACVTSTLIAACVEGRGAHYDVRLLTPGGRTINCADGLRIEAQGVLERHREPADTLIVVGGFGAAHAADDQRLVGHVRRLAALTRRVASVCTGAGVLAAAGLLDGRRAATHWDFAPELARRYPKVKFDPDPIYIRDGSIYTSAGVTAALDLTLALVAEDLGAELARSVARALVTYLQRPGNQAQISVHVAAPVPSDPVMREVVDHITSNLGKDLSTPALAARAGISARHLRRLFQTHVGQSPARYVRRARTEAAAQLVSSSELPLARIAERCGFGTTESLRTAFLDTYGVPPSSYAPRRAPSAGKAHLRTELRTGS</sequence>
<keyword evidence="1" id="KW-0805">Transcription regulation</keyword>
<evidence type="ECO:0000259" key="4">
    <source>
        <dbReference type="PROSITE" id="PS01124"/>
    </source>
</evidence>
<dbReference type="PANTHER" id="PTHR43130:SF3">
    <property type="entry name" value="HTH-TYPE TRANSCRIPTIONAL REGULATOR RV1931C"/>
    <property type="match status" value="1"/>
</dbReference>
<dbReference type="RefSeq" id="WP_345610173.1">
    <property type="nucleotide sequence ID" value="NZ_BAABJO010000030.1"/>
</dbReference>
<proteinExistence type="predicted"/>
<organism evidence="5 6">
    <name type="scientific">Pseudonocardia adelaidensis</name>
    <dbReference type="NCBI Taxonomy" id="648754"/>
    <lineage>
        <taxon>Bacteria</taxon>
        <taxon>Bacillati</taxon>
        <taxon>Actinomycetota</taxon>
        <taxon>Actinomycetes</taxon>
        <taxon>Pseudonocardiales</taxon>
        <taxon>Pseudonocardiaceae</taxon>
        <taxon>Pseudonocardia</taxon>
    </lineage>
</organism>
<feature type="region of interest" description="Disordered" evidence="3">
    <location>
        <begin position="307"/>
        <end position="329"/>
    </location>
</feature>
<dbReference type="InterPro" id="IPR052158">
    <property type="entry name" value="INH-QAR"/>
</dbReference>
<dbReference type="InterPro" id="IPR029062">
    <property type="entry name" value="Class_I_gatase-like"/>
</dbReference>
<evidence type="ECO:0000256" key="2">
    <source>
        <dbReference type="ARBA" id="ARBA00023163"/>
    </source>
</evidence>
<dbReference type="InterPro" id="IPR002818">
    <property type="entry name" value="DJ-1/PfpI"/>
</dbReference>
<dbReference type="SMART" id="SM00342">
    <property type="entry name" value="HTH_ARAC"/>
    <property type="match status" value="1"/>
</dbReference>
<keyword evidence="2" id="KW-0804">Transcription</keyword>
<dbReference type="Proteomes" id="UP001500804">
    <property type="component" value="Unassembled WGS sequence"/>
</dbReference>
<evidence type="ECO:0000256" key="3">
    <source>
        <dbReference type="SAM" id="MobiDB-lite"/>
    </source>
</evidence>
<comment type="caution">
    <text evidence="5">The sequence shown here is derived from an EMBL/GenBank/DDBJ whole genome shotgun (WGS) entry which is preliminary data.</text>
</comment>
<feature type="domain" description="HTH araC/xylS-type" evidence="4">
    <location>
        <begin position="213"/>
        <end position="311"/>
    </location>
</feature>
<keyword evidence="6" id="KW-1185">Reference proteome</keyword>